<organism evidence="1">
    <name type="scientific">Arundo donax</name>
    <name type="common">Giant reed</name>
    <name type="synonym">Donax arundinaceus</name>
    <dbReference type="NCBI Taxonomy" id="35708"/>
    <lineage>
        <taxon>Eukaryota</taxon>
        <taxon>Viridiplantae</taxon>
        <taxon>Streptophyta</taxon>
        <taxon>Embryophyta</taxon>
        <taxon>Tracheophyta</taxon>
        <taxon>Spermatophyta</taxon>
        <taxon>Magnoliopsida</taxon>
        <taxon>Liliopsida</taxon>
        <taxon>Poales</taxon>
        <taxon>Poaceae</taxon>
        <taxon>PACMAD clade</taxon>
        <taxon>Arundinoideae</taxon>
        <taxon>Arundineae</taxon>
        <taxon>Arundo</taxon>
    </lineage>
</organism>
<evidence type="ECO:0000313" key="1">
    <source>
        <dbReference type="EMBL" id="JAD43790.1"/>
    </source>
</evidence>
<name>A0A0A9A457_ARUDO</name>
<protein>
    <submittedName>
        <fullName evidence="1">Uncharacterized protein</fullName>
    </submittedName>
</protein>
<accession>A0A0A9A457</accession>
<dbReference type="EMBL" id="GBRH01254105">
    <property type="protein sequence ID" value="JAD43790.1"/>
    <property type="molecule type" value="Transcribed_RNA"/>
</dbReference>
<dbReference type="AlphaFoldDB" id="A0A0A9A457"/>
<proteinExistence type="predicted"/>
<reference evidence="1" key="2">
    <citation type="journal article" date="2015" name="Data Brief">
        <title>Shoot transcriptome of the giant reed, Arundo donax.</title>
        <authorList>
            <person name="Barrero R.A."/>
            <person name="Guerrero F.D."/>
            <person name="Moolhuijzen P."/>
            <person name="Goolsby J.A."/>
            <person name="Tidwell J."/>
            <person name="Bellgard S.E."/>
            <person name="Bellgard M.I."/>
        </authorList>
    </citation>
    <scope>NUCLEOTIDE SEQUENCE</scope>
    <source>
        <tissue evidence="1">Shoot tissue taken approximately 20 cm above the soil surface</tissue>
    </source>
</reference>
<reference evidence="1" key="1">
    <citation type="submission" date="2014-09" db="EMBL/GenBank/DDBJ databases">
        <authorList>
            <person name="Magalhaes I.L.F."/>
            <person name="Oliveira U."/>
            <person name="Santos F.R."/>
            <person name="Vidigal T.H.D.A."/>
            <person name="Brescovit A.D."/>
            <person name="Santos A.J."/>
        </authorList>
    </citation>
    <scope>NUCLEOTIDE SEQUENCE</scope>
    <source>
        <tissue evidence="1">Shoot tissue taken approximately 20 cm above the soil surface</tissue>
    </source>
</reference>
<sequence length="64" mass="7185">MNQNSNERIPRYSSTRDQGLEVVEPIQLDSELRLQLLLGTNLHGGTAGELHFHLLPFVAADICR</sequence>